<keyword evidence="1" id="KW-0238">DNA-binding</keyword>
<dbReference type="AlphaFoldDB" id="A0A7X1AXA9"/>
<accession>A0A7X1AXA9</accession>
<sequence>MLRFAEYLELEDFRPRTAASYYRALRLIGEHFGKDPEVLPEEDLRSFFVYLRRDRKWAPTCPP</sequence>
<evidence type="ECO:0000259" key="2">
    <source>
        <dbReference type="Pfam" id="PF13495"/>
    </source>
</evidence>
<organism evidence="3 4">
    <name type="scientific">Puniceicoccus vermicola</name>
    <dbReference type="NCBI Taxonomy" id="388746"/>
    <lineage>
        <taxon>Bacteria</taxon>
        <taxon>Pseudomonadati</taxon>
        <taxon>Verrucomicrobiota</taxon>
        <taxon>Opitutia</taxon>
        <taxon>Puniceicoccales</taxon>
        <taxon>Puniceicoccaceae</taxon>
        <taxon>Puniceicoccus</taxon>
    </lineage>
</organism>
<feature type="domain" description="Integrase SAM-like N-terminal" evidence="2">
    <location>
        <begin position="2"/>
        <end position="59"/>
    </location>
</feature>
<keyword evidence="4" id="KW-1185">Reference proteome</keyword>
<protein>
    <submittedName>
        <fullName evidence="3">Phage integrase N-terminal SAM-like domain-containing protein</fullName>
    </submittedName>
</protein>
<dbReference type="InterPro" id="IPR004107">
    <property type="entry name" value="Integrase_SAM-like_N"/>
</dbReference>
<evidence type="ECO:0000313" key="4">
    <source>
        <dbReference type="Proteomes" id="UP000525652"/>
    </source>
</evidence>
<proteinExistence type="predicted"/>
<dbReference type="RefSeq" id="WP_185692351.1">
    <property type="nucleotide sequence ID" value="NZ_JACHVA010000056.1"/>
</dbReference>
<dbReference type="InterPro" id="IPR010998">
    <property type="entry name" value="Integrase_recombinase_N"/>
</dbReference>
<dbReference type="Gene3D" id="1.10.150.130">
    <property type="match status" value="1"/>
</dbReference>
<reference evidence="3 4" key="1">
    <citation type="submission" date="2020-07" db="EMBL/GenBank/DDBJ databases">
        <authorList>
            <person name="Feng X."/>
        </authorList>
    </citation>
    <scope>NUCLEOTIDE SEQUENCE [LARGE SCALE GENOMIC DNA]</scope>
    <source>
        <strain evidence="3 4">JCM14086</strain>
    </source>
</reference>
<dbReference type="GO" id="GO:0015074">
    <property type="term" value="P:DNA integration"/>
    <property type="evidence" value="ECO:0007669"/>
    <property type="project" value="InterPro"/>
</dbReference>
<dbReference type="GO" id="GO:0003677">
    <property type="term" value="F:DNA binding"/>
    <property type="evidence" value="ECO:0007669"/>
    <property type="project" value="UniProtKB-KW"/>
</dbReference>
<evidence type="ECO:0000256" key="1">
    <source>
        <dbReference type="ARBA" id="ARBA00023125"/>
    </source>
</evidence>
<dbReference type="EMBL" id="JACHVA010000056">
    <property type="protein sequence ID" value="MBC2601619.1"/>
    <property type="molecule type" value="Genomic_DNA"/>
</dbReference>
<name>A0A7X1AXA9_9BACT</name>
<dbReference type="Pfam" id="PF13495">
    <property type="entry name" value="Phage_int_SAM_4"/>
    <property type="match status" value="1"/>
</dbReference>
<gene>
    <name evidence="3" type="ORF">H5P30_07495</name>
</gene>
<dbReference type="Proteomes" id="UP000525652">
    <property type="component" value="Unassembled WGS sequence"/>
</dbReference>
<evidence type="ECO:0000313" key="3">
    <source>
        <dbReference type="EMBL" id="MBC2601619.1"/>
    </source>
</evidence>
<comment type="caution">
    <text evidence="3">The sequence shown here is derived from an EMBL/GenBank/DDBJ whole genome shotgun (WGS) entry which is preliminary data.</text>
</comment>